<comment type="caution">
    <text evidence="2">The sequence shown here is derived from an EMBL/GenBank/DDBJ whole genome shotgun (WGS) entry which is preliminary data.</text>
</comment>
<dbReference type="CDD" id="cd00207">
    <property type="entry name" value="fer2"/>
    <property type="match status" value="1"/>
</dbReference>
<sequence>MSQRIKYHPLLEDYKDGKNITFIFNSEEYIGIEGDTIASALLVNGIRTLRYHEETGTPHGLYCNIGQCFECRVNVNHQQGVRACITPIEDGMVIKSQDVLPTPVKDWREKHDK</sequence>
<accession>A0A3N5BYD3</accession>
<dbReference type="RefSeq" id="WP_124222388.1">
    <property type="nucleotide sequence ID" value="NZ_RKRF01000010.1"/>
</dbReference>
<keyword evidence="3" id="KW-1185">Reference proteome</keyword>
<dbReference type="SUPFAM" id="SSF54292">
    <property type="entry name" value="2Fe-2S ferredoxin-like"/>
    <property type="match status" value="1"/>
</dbReference>
<reference evidence="2 3" key="1">
    <citation type="submission" date="2018-11" db="EMBL/GenBank/DDBJ databases">
        <title>Genomic Encyclopedia of Type Strains, Phase IV (KMG-IV): sequencing the most valuable type-strain genomes for metagenomic binning, comparative biology and taxonomic classification.</title>
        <authorList>
            <person name="Goeker M."/>
        </authorList>
    </citation>
    <scope>NUCLEOTIDE SEQUENCE [LARGE SCALE GENOMIC DNA]</scope>
    <source>
        <strain evidence="2 3">DSM 18090</strain>
    </source>
</reference>
<evidence type="ECO:0000256" key="1">
    <source>
        <dbReference type="ARBA" id="ARBA00023002"/>
    </source>
</evidence>
<dbReference type="GO" id="GO:0016491">
    <property type="term" value="F:oxidoreductase activity"/>
    <property type="evidence" value="ECO:0007669"/>
    <property type="project" value="UniProtKB-KW"/>
</dbReference>
<evidence type="ECO:0000313" key="3">
    <source>
        <dbReference type="Proteomes" id="UP000276443"/>
    </source>
</evidence>
<dbReference type="AlphaFoldDB" id="A0A3N5BYD3"/>
<dbReference type="Proteomes" id="UP000276443">
    <property type="component" value="Unassembled WGS sequence"/>
</dbReference>
<name>A0A3N5BYD3_9BACI</name>
<dbReference type="EMBL" id="RKRF01000010">
    <property type="protein sequence ID" value="RPF52182.1"/>
    <property type="molecule type" value="Genomic_DNA"/>
</dbReference>
<organism evidence="2 3">
    <name type="scientific">Aquisalibacillus elongatus</name>
    <dbReference type="NCBI Taxonomy" id="485577"/>
    <lineage>
        <taxon>Bacteria</taxon>
        <taxon>Bacillati</taxon>
        <taxon>Bacillota</taxon>
        <taxon>Bacilli</taxon>
        <taxon>Bacillales</taxon>
        <taxon>Bacillaceae</taxon>
        <taxon>Aquisalibacillus</taxon>
    </lineage>
</organism>
<dbReference type="OrthoDB" id="573392at2"/>
<keyword evidence="1" id="KW-0560">Oxidoreductase</keyword>
<gene>
    <name evidence="2" type="ORF">EDC24_2172</name>
</gene>
<dbReference type="InterPro" id="IPR036010">
    <property type="entry name" value="2Fe-2S_ferredoxin-like_sf"/>
</dbReference>
<evidence type="ECO:0000313" key="2">
    <source>
        <dbReference type="EMBL" id="RPF52182.1"/>
    </source>
</evidence>
<dbReference type="Pfam" id="PF13510">
    <property type="entry name" value="Fer2_4"/>
    <property type="match status" value="1"/>
</dbReference>
<dbReference type="InterPro" id="IPR042204">
    <property type="entry name" value="2Fe-2S-bd_N"/>
</dbReference>
<dbReference type="InterPro" id="IPR001041">
    <property type="entry name" value="2Fe-2S_ferredoxin-type"/>
</dbReference>
<dbReference type="GO" id="GO:0051536">
    <property type="term" value="F:iron-sulfur cluster binding"/>
    <property type="evidence" value="ECO:0007669"/>
    <property type="project" value="InterPro"/>
</dbReference>
<dbReference type="Gene3D" id="3.10.20.440">
    <property type="entry name" value="2Fe-2S iron-sulphur cluster binding domain, sarcosine oxidase, alpha subunit, N-terminal domain"/>
    <property type="match status" value="1"/>
</dbReference>
<proteinExistence type="predicted"/>
<protein>
    <submittedName>
        <fullName evidence="2">Sarcosine oxidase subunit alpha</fullName>
    </submittedName>
</protein>